<dbReference type="Proteomes" id="UP001597308">
    <property type="component" value="Unassembled WGS sequence"/>
</dbReference>
<keyword evidence="1" id="KW-1133">Transmembrane helix</keyword>
<feature type="transmembrane region" description="Helical" evidence="1">
    <location>
        <begin position="78"/>
        <end position="104"/>
    </location>
</feature>
<sequence length="148" mass="14785">MTEVEGLRSAALLTSAFAEKMTVDDGFRQRVAADPKAAVDELKKLESQAIGQVDATGSGVAARAKAAAEGQAASADKLVYVIAVACLGFVSVAVVFAIFGVAWSQLPKAGAAGASQLNFAIPDGLVALGSAAIGALAGLLGPLSQRRG</sequence>
<protein>
    <submittedName>
        <fullName evidence="2">Uncharacterized protein</fullName>
    </submittedName>
</protein>
<dbReference type="RefSeq" id="WP_378798339.1">
    <property type="nucleotide sequence ID" value="NZ_JBHUER010000004.1"/>
</dbReference>
<keyword evidence="1" id="KW-0472">Membrane</keyword>
<gene>
    <name evidence="2" type="ORF">ACFSCV_07030</name>
</gene>
<proteinExistence type="predicted"/>
<keyword evidence="1" id="KW-0812">Transmembrane</keyword>
<evidence type="ECO:0000313" key="2">
    <source>
        <dbReference type="EMBL" id="MFD1702754.1"/>
    </source>
</evidence>
<organism evidence="2 3">
    <name type="scientific">Methylopila henanensis</name>
    <dbReference type="NCBI Taxonomy" id="873516"/>
    <lineage>
        <taxon>Bacteria</taxon>
        <taxon>Pseudomonadati</taxon>
        <taxon>Pseudomonadota</taxon>
        <taxon>Alphaproteobacteria</taxon>
        <taxon>Hyphomicrobiales</taxon>
        <taxon>Methylopilaceae</taxon>
        <taxon>Methylopila</taxon>
    </lineage>
</organism>
<dbReference type="EMBL" id="JBHUER010000004">
    <property type="protein sequence ID" value="MFD1702754.1"/>
    <property type="molecule type" value="Genomic_DNA"/>
</dbReference>
<comment type="caution">
    <text evidence="2">The sequence shown here is derived from an EMBL/GenBank/DDBJ whole genome shotgun (WGS) entry which is preliminary data.</text>
</comment>
<keyword evidence="3" id="KW-1185">Reference proteome</keyword>
<feature type="transmembrane region" description="Helical" evidence="1">
    <location>
        <begin position="124"/>
        <end position="143"/>
    </location>
</feature>
<evidence type="ECO:0000256" key="1">
    <source>
        <dbReference type="SAM" id="Phobius"/>
    </source>
</evidence>
<evidence type="ECO:0000313" key="3">
    <source>
        <dbReference type="Proteomes" id="UP001597308"/>
    </source>
</evidence>
<accession>A0ABW4K4X6</accession>
<reference evidence="3" key="1">
    <citation type="journal article" date="2019" name="Int. J. Syst. Evol. Microbiol.">
        <title>The Global Catalogue of Microorganisms (GCM) 10K type strain sequencing project: providing services to taxonomists for standard genome sequencing and annotation.</title>
        <authorList>
            <consortium name="The Broad Institute Genomics Platform"/>
            <consortium name="The Broad Institute Genome Sequencing Center for Infectious Disease"/>
            <person name="Wu L."/>
            <person name="Ma J."/>
        </authorList>
    </citation>
    <scope>NUCLEOTIDE SEQUENCE [LARGE SCALE GENOMIC DNA]</scope>
    <source>
        <strain evidence="3">KCTC 23707</strain>
    </source>
</reference>
<name>A0ABW4K4X6_9HYPH</name>